<dbReference type="AlphaFoldDB" id="A0A6J4UIU6"/>
<dbReference type="InterPro" id="IPR014825">
    <property type="entry name" value="DNA_alkylation"/>
</dbReference>
<protein>
    <submittedName>
        <fullName evidence="1">DNA alkylation repair enzyme</fullName>
    </submittedName>
</protein>
<name>A0A6J4UIU6_9BACT</name>
<sequence length="372" mass="41921">MTADASTQKRTQSPALKEIFDANRLRSIAGETAAIHPGFDAARFLTLALSGLETLTLMQRLRRTTESLHATLPDEYRTALEILRRLAPRLNHSFASLILPDYVGLYGLDDFHTSMDALRFFTTFGSSEFAVRHFLRRDLSRTLAVMTTWSRDENEHVRRLASEGARPRLPWSFRLEPLIIDPSPVAPIIENLKADPSLYVRKSVANHLNDITKDHPAWVLDRIAGWILDNPHTAWIAKRALRTLIKQGDRQALAVLGADAKPDVIVHGVTVSPETIRLGDRITLSFRLTSTSATAQRLVVDYIVHYVKKSGATTAKVFKLRELTLGPGESVVLTRSQEMRDFTTRVHYPGRHEVEIVVNGERLAKTFFDLSR</sequence>
<dbReference type="EMBL" id="CADCWN010000024">
    <property type="protein sequence ID" value="CAA9551703.1"/>
    <property type="molecule type" value="Genomic_DNA"/>
</dbReference>
<dbReference type="SUPFAM" id="SSF48371">
    <property type="entry name" value="ARM repeat"/>
    <property type="match status" value="1"/>
</dbReference>
<evidence type="ECO:0000313" key="1">
    <source>
        <dbReference type="EMBL" id="CAA9551703.1"/>
    </source>
</evidence>
<gene>
    <name evidence="1" type="ORF">AVDCRST_MAG18-372</name>
</gene>
<organism evidence="1">
    <name type="scientific">uncultured Thermomicrobiales bacterium</name>
    <dbReference type="NCBI Taxonomy" id="1645740"/>
    <lineage>
        <taxon>Bacteria</taxon>
        <taxon>Pseudomonadati</taxon>
        <taxon>Thermomicrobiota</taxon>
        <taxon>Thermomicrobia</taxon>
        <taxon>Thermomicrobiales</taxon>
        <taxon>environmental samples</taxon>
    </lineage>
</organism>
<dbReference type="InterPro" id="IPR016024">
    <property type="entry name" value="ARM-type_fold"/>
</dbReference>
<reference evidence="1" key="1">
    <citation type="submission" date="2020-02" db="EMBL/GenBank/DDBJ databases">
        <authorList>
            <person name="Meier V. D."/>
        </authorList>
    </citation>
    <scope>NUCLEOTIDE SEQUENCE</scope>
    <source>
        <strain evidence="1">AVDCRST_MAG18</strain>
    </source>
</reference>
<dbReference type="Gene3D" id="1.25.40.290">
    <property type="entry name" value="ARM repeat domains"/>
    <property type="match status" value="1"/>
</dbReference>
<dbReference type="Pfam" id="PF08713">
    <property type="entry name" value="DNA_alkylation"/>
    <property type="match status" value="1"/>
</dbReference>
<proteinExistence type="predicted"/>
<accession>A0A6J4UIU6</accession>